<proteinExistence type="predicted"/>
<organism evidence="2 3">
    <name type="scientific">Streptomyces sporangiiformans</name>
    <dbReference type="NCBI Taxonomy" id="2315329"/>
    <lineage>
        <taxon>Bacteria</taxon>
        <taxon>Bacillati</taxon>
        <taxon>Actinomycetota</taxon>
        <taxon>Actinomycetes</taxon>
        <taxon>Kitasatosporales</taxon>
        <taxon>Streptomycetaceae</taxon>
        <taxon>Streptomyces</taxon>
    </lineage>
</organism>
<sequence length="205" mass="21102">MGSTSTIFRERAKQKNCPSTTSRRFRALGAQRPVLLAAFAGEEAGEVTHDGQCRLDGRVAARPCSVPAGPLARAHRESGEHIHRWPQGLGDGVDAALSAAGRKPLALIGGHGHAVTGEEGFQCAGDGAHRASGTTRAFEQSLRAVGLLVQEKSSQGTDHRACAADAVLGGEVGGEVPQPVRGFGEFGDQVLGPDEGPVGVTLPAS</sequence>
<evidence type="ECO:0000313" key="2">
    <source>
        <dbReference type="EMBL" id="TPQ22158.1"/>
    </source>
</evidence>
<keyword evidence="3" id="KW-1185">Reference proteome</keyword>
<dbReference type="EMBL" id="VCHX02000096">
    <property type="protein sequence ID" value="TPQ22158.1"/>
    <property type="molecule type" value="Genomic_DNA"/>
</dbReference>
<accession>A0A505DKP3</accession>
<dbReference type="Proteomes" id="UP000317378">
    <property type="component" value="Unassembled WGS sequence"/>
</dbReference>
<reference evidence="2 3" key="1">
    <citation type="submission" date="2019-06" db="EMBL/GenBank/DDBJ databases">
        <title>Streptomyces sporangiiformans sp. nov., a novel actinomycete isolated from soil in Mount Song.</title>
        <authorList>
            <person name="Han L."/>
        </authorList>
    </citation>
    <scope>NUCLEOTIDE SEQUENCE [LARGE SCALE GENOMIC DNA]</scope>
    <source>
        <strain evidence="2 3">NEAU-SSA 1</strain>
    </source>
</reference>
<protein>
    <submittedName>
        <fullName evidence="2">Uncharacterized protein</fullName>
    </submittedName>
</protein>
<dbReference type="AlphaFoldDB" id="A0A505DKP3"/>
<evidence type="ECO:0000313" key="3">
    <source>
        <dbReference type="Proteomes" id="UP000317378"/>
    </source>
</evidence>
<feature type="region of interest" description="Disordered" evidence="1">
    <location>
        <begin position="183"/>
        <end position="205"/>
    </location>
</feature>
<gene>
    <name evidence="2" type="ORF">FGD71_011150</name>
</gene>
<feature type="region of interest" description="Disordered" evidence="1">
    <location>
        <begin position="1"/>
        <end position="20"/>
    </location>
</feature>
<comment type="caution">
    <text evidence="2">The sequence shown here is derived from an EMBL/GenBank/DDBJ whole genome shotgun (WGS) entry which is preliminary data.</text>
</comment>
<evidence type="ECO:0000256" key="1">
    <source>
        <dbReference type="SAM" id="MobiDB-lite"/>
    </source>
</evidence>
<dbReference type="RefSeq" id="WP_140935858.1">
    <property type="nucleotide sequence ID" value="NZ_QXMJ01000096.1"/>
</dbReference>
<name>A0A505DKP3_9ACTN</name>